<protein>
    <submittedName>
        <fullName evidence="1">Uncharacterized protein</fullName>
    </submittedName>
</protein>
<sequence length="67" mass="6763">MSGLTSAAVAVRLGRGLERGDTTRSGYDNAAAVMVTLADVGIDHDDAAEKPMLAAARCSGGDEDDPA</sequence>
<dbReference type="Proteomes" id="UP001299970">
    <property type="component" value="Unassembled WGS sequence"/>
</dbReference>
<evidence type="ECO:0000313" key="2">
    <source>
        <dbReference type="Proteomes" id="UP001299970"/>
    </source>
</evidence>
<comment type="caution">
    <text evidence="1">The sequence shown here is derived from an EMBL/GenBank/DDBJ whole genome shotgun (WGS) entry which is preliminary data.</text>
</comment>
<accession>A0ABS9TCK2</accession>
<evidence type="ECO:0000313" key="1">
    <source>
        <dbReference type="EMBL" id="MCH6166270.1"/>
    </source>
</evidence>
<keyword evidence="2" id="KW-1185">Reference proteome</keyword>
<dbReference type="EMBL" id="JAKXMK010000009">
    <property type="protein sequence ID" value="MCH6166270.1"/>
    <property type="molecule type" value="Genomic_DNA"/>
</dbReference>
<gene>
    <name evidence="1" type="ORF">MMF94_11295</name>
</gene>
<reference evidence="1 2" key="1">
    <citation type="submission" date="2022-03" db="EMBL/GenBank/DDBJ databases">
        <title>Pseudonocardia alaer sp. nov., a novel actinomycete isolated from reed forest soil.</title>
        <authorList>
            <person name="Wang L."/>
        </authorList>
    </citation>
    <scope>NUCLEOTIDE SEQUENCE [LARGE SCALE GENOMIC DNA]</scope>
    <source>
        <strain evidence="1 2">Y-16303</strain>
    </source>
</reference>
<organism evidence="1 2">
    <name type="scientific">Pseudonocardia alaniniphila</name>
    <dbReference type="NCBI Taxonomy" id="75291"/>
    <lineage>
        <taxon>Bacteria</taxon>
        <taxon>Bacillati</taxon>
        <taxon>Actinomycetota</taxon>
        <taxon>Actinomycetes</taxon>
        <taxon>Pseudonocardiales</taxon>
        <taxon>Pseudonocardiaceae</taxon>
        <taxon>Pseudonocardia</taxon>
    </lineage>
</organism>
<name>A0ABS9TCK2_9PSEU</name>
<dbReference type="RefSeq" id="WP_241036306.1">
    <property type="nucleotide sequence ID" value="NZ_BAAAJF010000002.1"/>
</dbReference>
<proteinExistence type="predicted"/>